<accession>A0A8T0V8V5</accession>
<feature type="region of interest" description="Disordered" evidence="1">
    <location>
        <begin position="61"/>
        <end position="84"/>
    </location>
</feature>
<comment type="caution">
    <text evidence="2">The sequence shown here is derived from an EMBL/GenBank/DDBJ whole genome shotgun (WGS) entry which is preliminary data.</text>
</comment>
<reference evidence="2" key="1">
    <citation type="submission" date="2020-05" db="EMBL/GenBank/DDBJ databases">
        <title>WGS assembly of Panicum virgatum.</title>
        <authorList>
            <person name="Lovell J.T."/>
            <person name="Jenkins J."/>
            <person name="Shu S."/>
            <person name="Juenger T.E."/>
            <person name="Schmutz J."/>
        </authorList>
    </citation>
    <scope>NUCLEOTIDE SEQUENCE</scope>
    <source>
        <strain evidence="2">AP13</strain>
    </source>
</reference>
<feature type="compositionally biased region" description="Polar residues" evidence="1">
    <location>
        <begin position="61"/>
        <end position="78"/>
    </location>
</feature>
<dbReference type="EMBL" id="CM029040">
    <property type="protein sequence ID" value="KAG2633171.1"/>
    <property type="molecule type" value="Genomic_DNA"/>
</dbReference>
<sequence>MFFLVTSSSYDVFSTNNPRQTVSLKSDECREFVIRSKLTCSLVPSVHSYRCHVAFMHPGTRNVSSTLTQNTPKSTPFESNKMDPVGFDLNVARHKDSTHETESGHRVTMHHQ</sequence>
<feature type="compositionally biased region" description="Basic and acidic residues" evidence="1">
    <location>
        <begin position="93"/>
        <end position="105"/>
    </location>
</feature>
<keyword evidence="3" id="KW-1185">Reference proteome</keyword>
<name>A0A8T0V8V5_PANVG</name>
<evidence type="ECO:0000313" key="2">
    <source>
        <dbReference type="EMBL" id="KAG2633171.1"/>
    </source>
</evidence>
<feature type="region of interest" description="Disordered" evidence="1">
    <location>
        <begin position="93"/>
        <end position="112"/>
    </location>
</feature>
<dbReference type="Proteomes" id="UP000823388">
    <property type="component" value="Chromosome 2N"/>
</dbReference>
<evidence type="ECO:0000313" key="3">
    <source>
        <dbReference type="Proteomes" id="UP000823388"/>
    </source>
</evidence>
<gene>
    <name evidence="2" type="ORF">PVAP13_2NG275003</name>
</gene>
<proteinExistence type="predicted"/>
<dbReference type="AlphaFoldDB" id="A0A8T0V8V5"/>
<organism evidence="2 3">
    <name type="scientific">Panicum virgatum</name>
    <name type="common">Blackwell switchgrass</name>
    <dbReference type="NCBI Taxonomy" id="38727"/>
    <lineage>
        <taxon>Eukaryota</taxon>
        <taxon>Viridiplantae</taxon>
        <taxon>Streptophyta</taxon>
        <taxon>Embryophyta</taxon>
        <taxon>Tracheophyta</taxon>
        <taxon>Spermatophyta</taxon>
        <taxon>Magnoliopsida</taxon>
        <taxon>Liliopsida</taxon>
        <taxon>Poales</taxon>
        <taxon>Poaceae</taxon>
        <taxon>PACMAD clade</taxon>
        <taxon>Panicoideae</taxon>
        <taxon>Panicodae</taxon>
        <taxon>Paniceae</taxon>
        <taxon>Panicinae</taxon>
        <taxon>Panicum</taxon>
        <taxon>Panicum sect. Hiantes</taxon>
    </lineage>
</organism>
<evidence type="ECO:0000256" key="1">
    <source>
        <dbReference type="SAM" id="MobiDB-lite"/>
    </source>
</evidence>
<protein>
    <submittedName>
        <fullName evidence="2">Uncharacterized protein</fullName>
    </submittedName>
</protein>